<dbReference type="InterPro" id="IPR016181">
    <property type="entry name" value="Acyl_CoA_acyltransferase"/>
</dbReference>
<dbReference type="Proteomes" id="UP000219775">
    <property type="component" value="Unassembled WGS sequence"/>
</dbReference>
<gene>
    <name evidence="2" type="ORF">BW425_21760</name>
    <name evidence="3" type="ORF">CN613_19910</name>
</gene>
<dbReference type="CDD" id="cd04301">
    <property type="entry name" value="NAT_SF"/>
    <property type="match status" value="1"/>
</dbReference>
<dbReference type="Gene3D" id="3.40.630.30">
    <property type="match status" value="1"/>
</dbReference>
<comment type="caution">
    <text evidence="2">The sequence shown here is derived from an EMBL/GenBank/DDBJ whole genome shotgun (WGS) entry which is preliminary data.</text>
</comment>
<reference evidence="3 5" key="2">
    <citation type="submission" date="2017-09" db="EMBL/GenBank/DDBJ databases">
        <title>Large-scale bioinformatics analysis of Bacillus genomes uncovers conserved roles of natural products in bacterial physiology.</title>
        <authorList>
            <consortium name="Agbiome Team Llc"/>
            <person name="Bleich R.M."/>
            <person name="Grubbs K.J."/>
            <person name="Santa Maria K.C."/>
            <person name="Allen S.E."/>
            <person name="Farag S."/>
            <person name="Shank E.A."/>
            <person name="Bowers A."/>
        </authorList>
    </citation>
    <scope>NUCLEOTIDE SEQUENCE [LARGE SCALE GENOMIC DNA]</scope>
    <source>
        <strain evidence="3 5">AFS009893</strain>
    </source>
</reference>
<sequence>MVVRKALLNEANELSHIALTSKATWDYSEEFILACKEDLTITEEYIKNHYVYILENEGVKIGFFSFQRKEEDVLDFLYLHPNYKGKGYGNILWQSVVEKAVELEIKSFTIDSDPNAKGYYMKMGAKLIGETPSTVFKDRVLPLLQYDV</sequence>
<evidence type="ECO:0000313" key="2">
    <source>
        <dbReference type="EMBL" id="OUM46832.1"/>
    </source>
</evidence>
<dbReference type="EMBL" id="NUDP01000076">
    <property type="protein sequence ID" value="PEM67180.1"/>
    <property type="molecule type" value="Genomic_DNA"/>
</dbReference>
<accession>A0A1Y3MGW1</accession>
<evidence type="ECO:0000313" key="3">
    <source>
        <dbReference type="EMBL" id="PEM67180.1"/>
    </source>
</evidence>
<reference evidence="2 4" key="1">
    <citation type="submission" date="2017-02" db="EMBL/GenBank/DDBJ databases">
        <title>Bacillus pseudomycoides isolate FSL K6-0042.</title>
        <authorList>
            <person name="Kovac J."/>
        </authorList>
    </citation>
    <scope>NUCLEOTIDE SEQUENCE [LARGE SCALE GENOMIC DNA]</scope>
    <source>
        <strain evidence="2 4">FSL K6-0042</strain>
    </source>
</reference>
<dbReference type="EMBL" id="MWPX01000034">
    <property type="protein sequence ID" value="OUM46832.1"/>
    <property type="molecule type" value="Genomic_DNA"/>
</dbReference>
<evidence type="ECO:0000313" key="5">
    <source>
        <dbReference type="Proteomes" id="UP000219775"/>
    </source>
</evidence>
<protein>
    <submittedName>
        <fullName evidence="2">N-acetyltransferase</fullName>
    </submittedName>
</protein>
<dbReference type="Pfam" id="PF13673">
    <property type="entry name" value="Acetyltransf_10"/>
    <property type="match status" value="1"/>
</dbReference>
<dbReference type="RefSeq" id="WP_016114418.1">
    <property type="nucleotide sequence ID" value="NZ_CP189809.1"/>
</dbReference>
<dbReference type="GO" id="GO:0016747">
    <property type="term" value="F:acyltransferase activity, transferring groups other than amino-acyl groups"/>
    <property type="evidence" value="ECO:0007669"/>
    <property type="project" value="InterPro"/>
</dbReference>
<dbReference type="InterPro" id="IPR000182">
    <property type="entry name" value="GNAT_dom"/>
</dbReference>
<proteinExistence type="predicted"/>
<dbReference type="Proteomes" id="UP000195321">
    <property type="component" value="Unassembled WGS sequence"/>
</dbReference>
<feature type="domain" description="N-acetyltransferase" evidence="1">
    <location>
        <begin position="1"/>
        <end position="147"/>
    </location>
</feature>
<dbReference type="AlphaFoldDB" id="A0A1Y3MGW1"/>
<evidence type="ECO:0000313" key="4">
    <source>
        <dbReference type="Proteomes" id="UP000195321"/>
    </source>
</evidence>
<dbReference type="SUPFAM" id="SSF55729">
    <property type="entry name" value="Acyl-CoA N-acyltransferases (Nat)"/>
    <property type="match status" value="1"/>
</dbReference>
<organism evidence="2 4">
    <name type="scientific">Bacillus pseudomycoides</name>
    <dbReference type="NCBI Taxonomy" id="64104"/>
    <lineage>
        <taxon>Bacteria</taxon>
        <taxon>Bacillati</taxon>
        <taxon>Bacillota</taxon>
        <taxon>Bacilli</taxon>
        <taxon>Bacillales</taxon>
        <taxon>Bacillaceae</taxon>
        <taxon>Bacillus</taxon>
        <taxon>Bacillus cereus group</taxon>
    </lineage>
</organism>
<name>A0A1Y3MGW1_9BACI</name>
<dbReference type="PROSITE" id="PS51186">
    <property type="entry name" value="GNAT"/>
    <property type="match status" value="1"/>
</dbReference>
<evidence type="ECO:0000259" key="1">
    <source>
        <dbReference type="PROSITE" id="PS51186"/>
    </source>
</evidence>
<keyword evidence="2" id="KW-0808">Transferase</keyword>